<dbReference type="CDD" id="cd01392">
    <property type="entry name" value="HTH_LacI"/>
    <property type="match status" value="1"/>
</dbReference>
<evidence type="ECO:0000259" key="4">
    <source>
        <dbReference type="PROSITE" id="PS50932"/>
    </source>
</evidence>
<dbReference type="GO" id="GO:0000976">
    <property type="term" value="F:transcription cis-regulatory region binding"/>
    <property type="evidence" value="ECO:0007669"/>
    <property type="project" value="TreeGrafter"/>
</dbReference>
<sequence>MSEISQSKSIQKAERDMSGRITIRTVAADAGVSVSAVSKVLRNAYGVSDVLRAKVNASIEKLGYRPNASARGMRGRSYTLGVLLSDIRNPFFSEIMAGINEALANTPYQPLLGVSNSAVGVERSLIDAMIDRQMDGLIFVAPRMLDEEIDAAARRIPTVVIGHHRPQAMHFDTVNGDDEAGAEHAIDHLVAAGLEKITHISLDISASEDNSVTAHRELGYRRAMERHGLSRHTDVHYAEHSPLARNLARNLLKRSDRPEALFCWTDSCAFEAISAAMELGISVPQGLSVIGYDNSPPCDLAQNNLTSIDQSGRQLGMESARMLMERIEGRQKPEHLLVETRLIVRGSTITASGHDL</sequence>
<dbReference type="SUPFAM" id="SSF47413">
    <property type="entry name" value="lambda repressor-like DNA-binding domains"/>
    <property type="match status" value="1"/>
</dbReference>
<dbReference type="Pfam" id="PF13377">
    <property type="entry name" value="Peripla_BP_3"/>
    <property type="match status" value="1"/>
</dbReference>
<reference evidence="5 6" key="1">
    <citation type="journal article" date="2014" name="Int. J. Syst. Evol. Microbiol.">
        <title>Complete genome sequence of Corynebacterium casei LMG S-19264T (=DSM 44701T), isolated from a smear-ripened cheese.</title>
        <authorList>
            <consortium name="US DOE Joint Genome Institute (JGI-PGF)"/>
            <person name="Walter F."/>
            <person name="Albersmeier A."/>
            <person name="Kalinowski J."/>
            <person name="Ruckert C."/>
        </authorList>
    </citation>
    <scope>NUCLEOTIDE SEQUENCE [LARGE SCALE GENOMIC DNA]</scope>
    <source>
        <strain evidence="5 6">CGMCC 1.15896</strain>
    </source>
</reference>
<name>A0A916RJU3_9HYPH</name>
<dbReference type="Pfam" id="PF00356">
    <property type="entry name" value="LacI"/>
    <property type="match status" value="1"/>
</dbReference>
<keyword evidence="1" id="KW-0805">Transcription regulation</keyword>
<evidence type="ECO:0000256" key="2">
    <source>
        <dbReference type="ARBA" id="ARBA00023125"/>
    </source>
</evidence>
<evidence type="ECO:0000313" key="5">
    <source>
        <dbReference type="EMBL" id="GGA59364.1"/>
    </source>
</evidence>
<dbReference type="PANTHER" id="PTHR30146">
    <property type="entry name" value="LACI-RELATED TRANSCRIPTIONAL REPRESSOR"/>
    <property type="match status" value="1"/>
</dbReference>
<dbReference type="PANTHER" id="PTHR30146:SF155">
    <property type="entry name" value="ALANINE RACEMASE"/>
    <property type="match status" value="1"/>
</dbReference>
<proteinExistence type="predicted"/>
<dbReference type="InterPro" id="IPR028082">
    <property type="entry name" value="Peripla_BP_I"/>
</dbReference>
<dbReference type="AlphaFoldDB" id="A0A916RJU3"/>
<dbReference type="SMART" id="SM00354">
    <property type="entry name" value="HTH_LACI"/>
    <property type="match status" value="1"/>
</dbReference>
<protein>
    <submittedName>
        <fullName evidence="5">LacI family transcriptional regulator</fullName>
    </submittedName>
</protein>
<dbReference type="InterPro" id="IPR000843">
    <property type="entry name" value="HTH_LacI"/>
</dbReference>
<dbReference type="Gene3D" id="3.40.50.2300">
    <property type="match status" value="2"/>
</dbReference>
<dbReference type="GO" id="GO:0003700">
    <property type="term" value="F:DNA-binding transcription factor activity"/>
    <property type="evidence" value="ECO:0007669"/>
    <property type="project" value="TreeGrafter"/>
</dbReference>
<feature type="domain" description="HTH lacI-type" evidence="4">
    <location>
        <begin position="21"/>
        <end position="75"/>
    </location>
</feature>
<dbReference type="Proteomes" id="UP000596977">
    <property type="component" value="Unassembled WGS sequence"/>
</dbReference>
<dbReference type="SUPFAM" id="SSF53822">
    <property type="entry name" value="Periplasmic binding protein-like I"/>
    <property type="match status" value="1"/>
</dbReference>
<dbReference type="RefSeq" id="WP_127071894.1">
    <property type="nucleotide sequence ID" value="NZ_BMKB01000005.1"/>
</dbReference>
<evidence type="ECO:0000313" key="6">
    <source>
        <dbReference type="Proteomes" id="UP000596977"/>
    </source>
</evidence>
<dbReference type="InterPro" id="IPR046335">
    <property type="entry name" value="LacI/GalR-like_sensor"/>
</dbReference>
<keyword evidence="3" id="KW-0804">Transcription</keyword>
<dbReference type="OrthoDB" id="8433438at2"/>
<comment type="caution">
    <text evidence="5">The sequence shown here is derived from an EMBL/GenBank/DDBJ whole genome shotgun (WGS) entry which is preliminary data.</text>
</comment>
<dbReference type="EMBL" id="BMKB01000005">
    <property type="protein sequence ID" value="GGA59364.1"/>
    <property type="molecule type" value="Genomic_DNA"/>
</dbReference>
<dbReference type="InterPro" id="IPR010982">
    <property type="entry name" value="Lambda_DNA-bd_dom_sf"/>
</dbReference>
<gene>
    <name evidence="5" type="primary">lacI</name>
    <name evidence="5" type="ORF">GCM10011499_31860</name>
</gene>
<dbReference type="Gene3D" id="1.10.260.40">
    <property type="entry name" value="lambda repressor-like DNA-binding domains"/>
    <property type="match status" value="1"/>
</dbReference>
<organism evidence="5 6">
    <name type="scientific">Pelagibacterium lentulum</name>
    <dbReference type="NCBI Taxonomy" id="2029865"/>
    <lineage>
        <taxon>Bacteria</taxon>
        <taxon>Pseudomonadati</taxon>
        <taxon>Pseudomonadota</taxon>
        <taxon>Alphaproteobacteria</taxon>
        <taxon>Hyphomicrobiales</taxon>
        <taxon>Devosiaceae</taxon>
        <taxon>Pelagibacterium</taxon>
    </lineage>
</organism>
<keyword evidence="2" id="KW-0238">DNA-binding</keyword>
<accession>A0A916RJU3</accession>
<dbReference type="PROSITE" id="PS50932">
    <property type="entry name" value="HTH_LACI_2"/>
    <property type="match status" value="1"/>
</dbReference>
<evidence type="ECO:0000256" key="3">
    <source>
        <dbReference type="ARBA" id="ARBA00023163"/>
    </source>
</evidence>
<keyword evidence="6" id="KW-1185">Reference proteome</keyword>
<evidence type="ECO:0000256" key="1">
    <source>
        <dbReference type="ARBA" id="ARBA00023015"/>
    </source>
</evidence>
<dbReference type="CDD" id="cd06267">
    <property type="entry name" value="PBP1_LacI_sugar_binding-like"/>
    <property type="match status" value="1"/>
</dbReference>